<keyword evidence="4" id="KW-0677">Repeat</keyword>
<reference evidence="9 10" key="1">
    <citation type="submission" date="2022-12" db="EMBL/GenBank/DDBJ databases">
        <title>Chromosome-level genome of Tegillarca granosa.</title>
        <authorList>
            <person name="Kim J."/>
        </authorList>
    </citation>
    <scope>NUCLEOTIDE SEQUENCE [LARGE SCALE GENOMIC DNA]</scope>
    <source>
        <strain evidence="9">Teg-2019</strain>
        <tissue evidence="9">Adductor muscle</tissue>
    </source>
</reference>
<dbReference type="InterPro" id="IPR001611">
    <property type="entry name" value="Leu-rich_rpt"/>
</dbReference>
<evidence type="ECO:0000256" key="6">
    <source>
        <dbReference type="ARBA" id="ARBA00023170"/>
    </source>
</evidence>
<comment type="subcellular location">
    <subcellularLocation>
        <location evidence="1">Cell membrane</location>
        <topology evidence="1">Multi-pass membrane protein</topology>
    </subcellularLocation>
</comment>
<keyword evidence="2" id="KW-1003">Cell membrane</keyword>
<evidence type="ECO:0000256" key="2">
    <source>
        <dbReference type="ARBA" id="ARBA00022475"/>
    </source>
</evidence>
<evidence type="ECO:0000313" key="10">
    <source>
        <dbReference type="Proteomes" id="UP001217089"/>
    </source>
</evidence>
<dbReference type="SMART" id="SM00369">
    <property type="entry name" value="LRR_TYP"/>
    <property type="match status" value="4"/>
</dbReference>
<evidence type="ECO:0000256" key="1">
    <source>
        <dbReference type="ARBA" id="ARBA00004651"/>
    </source>
</evidence>
<keyword evidence="8" id="KW-0472">Membrane</keyword>
<dbReference type="InterPro" id="IPR032675">
    <property type="entry name" value="LRR_dom_sf"/>
</dbReference>
<accession>A0ABQ9E809</accession>
<evidence type="ECO:0000256" key="5">
    <source>
        <dbReference type="ARBA" id="ARBA00023040"/>
    </source>
</evidence>
<dbReference type="PANTHER" id="PTHR24372">
    <property type="entry name" value="GLYCOPROTEIN HORMONE RECEPTOR"/>
    <property type="match status" value="1"/>
</dbReference>
<evidence type="ECO:0000256" key="4">
    <source>
        <dbReference type="ARBA" id="ARBA00022737"/>
    </source>
</evidence>
<gene>
    <name evidence="9" type="ORF">KUTeg_023503</name>
</gene>
<keyword evidence="5" id="KW-0297">G-protein coupled receptor</keyword>
<organism evidence="9 10">
    <name type="scientific">Tegillarca granosa</name>
    <name type="common">Malaysian cockle</name>
    <name type="synonym">Anadara granosa</name>
    <dbReference type="NCBI Taxonomy" id="220873"/>
    <lineage>
        <taxon>Eukaryota</taxon>
        <taxon>Metazoa</taxon>
        <taxon>Spiralia</taxon>
        <taxon>Lophotrochozoa</taxon>
        <taxon>Mollusca</taxon>
        <taxon>Bivalvia</taxon>
        <taxon>Autobranchia</taxon>
        <taxon>Pteriomorphia</taxon>
        <taxon>Arcoida</taxon>
        <taxon>Arcoidea</taxon>
        <taxon>Arcidae</taxon>
        <taxon>Tegillarca</taxon>
    </lineage>
</organism>
<keyword evidence="8" id="KW-1133">Transmembrane helix</keyword>
<keyword evidence="6" id="KW-0675">Receptor</keyword>
<dbReference type="Gene3D" id="3.80.10.10">
    <property type="entry name" value="Ribonuclease Inhibitor"/>
    <property type="match status" value="1"/>
</dbReference>
<sequence>MYAIQKEICIPITYRNFQICPRCTSLKILNLGNNEITTLNEGLFSNVNELRDLTISHNKITHISSNAFIGLGKLEYLDLSHNKIADIKDDAFVPVQALKDLNLGENDFPHLPTRGLGNLEHLKTFHNKNLQERIPANQLPNVQTLVLSYAYHCCDFTQNSKKQQKANVEISENVEWLKPDFSDTFNDSIMEDNGSDSISRGIEQHLKDQEIFYDNAIMHEYVVPDYVETEAQSDNEVVNIAPISCEPMPGPFLPCDELFGWWSLRCGVWIVFLLALLGNGIVLFVSISGRAKMDVPRFLICNLACADFCMGIYLGILAIVDASTLDFKAFANL</sequence>
<feature type="transmembrane region" description="Helical" evidence="8">
    <location>
        <begin position="299"/>
        <end position="320"/>
    </location>
</feature>
<dbReference type="SUPFAM" id="SSF81321">
    <property type="entry name" value="Family A G protein-coupled receptor-like"/>
    <property type="match status" value="1"/>
</dbReference>
<keyword evidence="8" id="KW-0812">Transmembrane</keyword>
<comment type="caution">
    <text evidence="9">The sequence shown here is derived from an EMBL/GenBank/DDBJ whole genome shotgun (WGS) entry which is preliminary data.</text>
</comment>
<protein>
    <submittedName>
        <fullName evidence="9">Uncharacterized protein</fullName>
    </submittedName>
</protein>
<dbReference type="InterPro" id="IPR003591">
    <property type="entry name" value="Leu-rich_rpt_typical-subtyp"/>
</dbReference>
<evidence type="ECO:0000256" key="7">
    <source>
        <dbReference type="ARBA" id="ARBA00023224"/>
    </source>
</evidence>
<keyword evidence="10" id="KW-1185">Reference proteome</keyword>
<dbReference type="SUPFAM" id="SSF52058">
    <property type="entry name" value="L domain-like"/>
    <property type="match status" value="1"/>
</dbReference>
<proteinExistence type="predicted"/>
<keyword evidence="7" id="KW-0807">Transducer</keyword>
<keyword evidence="3" id="KW-0433">Leucine-rich repeat</keyword>
<evidence type="ECO:0000313" key="9">
    <source>
        <dbReference type="EMBL" id="KAJ8299443.1"/>
    </source>
</evidence>
<dbReference type="Pfam" id="PF13855">
    <property type="entry name" value="LRR_8"/>
    <property type="match status" value="1"/>
</dbReference>
<dbReference type="Proteomes" id="UP001217089">
    <property type="component" value="Unassembled WGS sequence"/>
</dbReference>
<feature type="transmembrane region" description="Helical" evidence="8">
    <location>
        <begin position="267"/>
        <end position="287"/>
    </location>
</feature>
<dbReference type="Gene3D" id="1.20.1070.10">
    <property type="entry name" value="Rhodopsin 7-helix transmembrane proteins"/>
    <property type="match status" value="1"/>
</dbReference>
<name>A0ABQ9E809_TEGGR</name>
<dbReference type="EMBL" id="JARBDR010000921">
    <property type="protein sequence ID" value="KAJ8299443.1"/>
    <property type="molecule type" value="Genomic_DNA"/>
</dbReference>
<evidence type="ECO:0000256" key="3">
    <source>
        <dbReference type="ARBA" id="ARBA00022614"/>
    </source>
</evidence>
<evidence type="ECO:0000256" key="8">
    <source>
        <dbReference type="SAM" id="Phobius"/>
    </source>
</evidence>
<dbReference type="PROSITE" id="PS51450">
    <property type="entry name" value="LRR"/>
    <property type="match status" value="3"/>
</dbReference>
<dbReference type="PANTHER" id="PTHR24372:SF82">
    <property type="entry name" value="RICKETS"/>
    <property type="match status" value="1"/>
</dbReference>